<sequence length="240" mass="27733">GHSHSDAGFVVTDSLNDDSQQQPDSGSDFQKNFEELQSKYYGLAEQNEMLEQSLMERNSIVQRWEELVNKIDMPSHLRSMEMDDRIEWVGRALAEANHHVDSLQLKIERYESYCGLLNADLEESQRTVSALQEDLRAHTSEKEHLSEKLEALRHECEKLSVQTREAELENENLHNEIISLKDQLEQKAEIEEQIFTIDGKIKKLRDLVGDALSESETEYQISDGANIDSFEELLRKLIEN</sequence>
<proteinExistence type="predicted"/>
<keyword evidence="1" id="KW-0175">Coiled coil</keyword>
<dbReference type="PANTHER" id="PTHR43939:SF50">
    <property type="entry name" value="NUCLEOPORIN"/>
    <property type="match status" value="1"/>
</dbReference>
<accession>A0A392PSB8</accession>
<comment type="caution">
    <text evidence="3">The sequence shown here is derived from an EMBL/GenBank/DDBJ whole genome shotgun (WGS) entry which is preliminary data.</text>
</comment>
<dbReference type="EMBL" id="LXQA010092218">
    <property type="protein sequence ID" value="MCI14389.1"/>
    <property type="molecule type" value="Genomic_DNA"/>
</dbReference>
<dbReference type="PANTHER" id="PTHR43939">
    <property type="entry name" value="COILED-COIL DOMAIN-CONTAINING PROTEIN 158"/>
    <property type="match status" value="1"/>
</dbReference>
<feature type="coiled-coil region" evidence="1">
    <location>
        <begin position="121"/>
        <end position="190"/>
    </location>
</feature>
<feature type="compositionally biased region" description="Low complexity" evidence="2">
    <location>
        <begin position="17"/>
        <end position="29"/>
    </location>
</feature>
<dbReference type="Gene3D" id="1.10.287.1490">
    <property type="match status" value="1"/>
</dbReference>
<evidence type="ECO:0000313" key="4">
    <source>
        <dbReference type="Proteomes" id="UP000265520"/>
    </source>
</evidence>
<keyword evidence="4" id="KW-1185">Reference proteome</keyword>
<protein>
    <submittedName>
        <fullName evidence="3">Sporulation-specific protein 15-like</fullName>
    </submittedName>
</protein>
<evidence type="ECO:0000256" key="1">
    <source>
        <dbReference type="SAM" id="Coils"/>
    </source>
</evidence>
<evidence type="ECO:0000256" key="2">
    <source>
        <dbReference type="SAM" id="MobiDB-lite"/>
    </source>
</evidence>
<feature type="region of interest" description="Disordered" evidence="2">
    <location>
        <begin position="1"/>
        <end position="29"/>
    </location>
</feature>
<name>A0A392PSB8_9FABA</name>
<organism evidence="3 4">
    <name type="scientific">Trifolium medium</name>
    <dbReference type="NCBI Taxonomy" id="97028"/>
    <lineage>
        <taxon>Eukaryota</taxon>
        <taxon>Viridiplantae</taxon>
        <taxon>Streptophyta</taxon>
        <taxon>Embryophyta</taxon>
        <taxon>Tracheophyta</taxon>
        <taxon>Spermatophyta</taxon>
        <taxon>Magnoliopsida</taxon>
        <taxon>eudicotyledons</taxon>
        <taxon>Gunneridae</taxon>
        <taxon>Pentapetalae</taxon>
        <taxon>rosids</taxon>
        <taxon>fabids</taxon>
        <taxon>Fabales</taxon>
        <taxon>Fabaceae</taxon>
        <taxon>Papilionoideae</taxon>
        <taxon>50 kb inversion clade</taxon>
        <taxon>NPAAA clade</taxon>
        <taxon>Hologalegina</taxon>
        <taxon>IRL clade</taxon>
        <taxon>Trifolieae</taxon>
        <taxon>Trifolium</taxon>
    </lineage>
</organism>
<evidence type="ECO:0000313" key="3">
    <source>
        <dbReference type="EMBL" id="MCI14389.1"/>
    </source>
</evidence>
<feature type="non-terminal residue" evidence="3">
    <location>
        <position position="240"/>
    </location>
</feature>
<dbReference type="AlphaFoldDB" id="A0A392PSB8"/>
<reference evidence="3 4" key="1">
    <citation type="journal article" date="2018" name="Front. Plant Sci.">
        <title>Red Clover (Trifolium pratense) and Zigzag Clover (T. medium) - A Picture of Genomic Similarities and Differences.</title>
        <authorList>
            <person name="Dluhosova J."/>
            <person name="Istvanek J."/>
            <person name="Nedelnik J."/>
            <person name="Repkova J."/>
        </authorList>
    </citation>
    <scope>NUCLEOTIDE SEQUENCE [LARGE SCALE GENOMIC DNA]</scope>
    <source>
        <strain evidence="4">cv. 10/8</strain>
        <tissue evidence="3">Leaf</tissue>
    </source>
</reference>
<dbReference type="Proteomes" id="UP000265520">
    <property type="component" value="Unassembled WGS sequence"/>
</dbReference>
<feature type="non-terminal residue" evidence="3">
    <location>
        <position position="1"/>
    </location>
</feature>